<dbReference type="HOGENOM" id="CLU_187410_0_0_10"/>
<protein>
    <submittedName>
        <fullName evidence="2">Uncharacterized protein</fullName>
    </submittedName>
</protein>
<keyword evidence="3" id="KW-1185">Reference proteome</keyword>
<feature type="region of interest" description="Disordered" evidence="1">
    <location>
        <begin position="1"/>
        <end position="23"/>
    </location>
</feature>
<evidence type="ECO:0000313" key="3">
    <source>
        <dbReference type="Proteomes" id="UP000014140"/>
    </source>
</evidence>
<gene>
    <name evidence="2" type="ORF">C803_01675</name>
</gene>
<reference evidence="2 3" key="1">
    <citation type="submission" date="2013-04" db="EMBL/GenBank/DDBJ databases">
        <title>The Genome Sequence of Parabacteroides goldsteinii dnLKV18.</title>
        <authorList>
            <consortium name="The Broad Institute Genomics Platform"/>
            <consortium name="The Broad Institute Genome Sequencing Center for Infectious Disease"/>
            <person name="Earl A."/>
            <person name="Xavier R."/>
            <person name="Kuhn K."/>
            <person name="Stappenbeck T."/>
            <person name="Walker B."/>
            <person name="Young S."/>
            <person name="Zeng Q."/>
            <person name="Gargeya S."/>
            <person name="Fitzgerald M."/>
            <person name="Haas B."/>
            <person name="Abouelleil A."/>
            <person name="Allen A.W."/>
            <person name="Alvarado L."/>
            <person name="Arachchi H.M."/>
            <person name="Berlin A.M."/>
            <person name="Chapman S.B."/>
            <person name="Gainer-Dewar J."/>
            <person name="Goldberg J."/>
            <person name="Griggs A."/>
            <person name="Gujja S."/>
            <person name="Hansen M."/>
            <person name="Howarth C."/>
            <person name="Imamovic A."/>
            <person name="Ireland A."/>
            <person name="Larimer J."/>
            <person name="McCowan C."/>
            <person name="Murphy C."/>
            <person name="Pearson M."/>
            <person name="Poon T.W."/>
            <person name="Priest M."/>
            <person name="Roberts A."/>
            <person name="Saif S."/>
            <person name="Shea T."/>
            <person name="Sisk P."/>
            <person name="Sykes S."/>
            <person name="Wortman J."/>
            <person name="Nusbaum C."/>
            <person name="Birren B."/>
        </authorList>
    </citation>
    <scope>NUCLEOTIDE SEQUENCE [LARGE SCALE GENOMIC DNA]</scope>
    <source>
        <strain evidence="3">dnLKV18</strain>
    </source>
</reference>
<evidence type="ECO:0000313" key="2">
    <source>
        <dbReference type="EMBL" id="EOS18674.1"/>
    </source>
</evidence>
<name>S0GJX1_9BACT</name>
<proteinExistence type="predicted"/>
<dbReference type="AlphaFoldDB" id="S0GJX1"/>
<evidence type="ECO:0000256" key="1">
    <source>
        <dbReference type="SAM" id="MobiDB-lite"/>
    </source>
</evidence>
<dbReference type="EMBL" id="ASSQ01000009">
    <property type="protein sequence ID" value="EOS18674.1"/>
    <property type="molecule type" value="Genomic_DNA"/>
</dbReference>
<dbReference type="PATRIC" id="fig|1235789.3.peg.1672"/>
<dbReference type="RefSeq" id="WP_010803671.1">
    <property type="nucleotide sequence ID" value="NZ_KE159513.1"/>
</dbReference>
<sequence length="100" mass="11504">MEAKKKANTKPAPETGNKDSAKNRIRATVRFLFRSGKRLTAKDINNLTNSNDARKVISDLRKDGYNIQDVRQANMCKLYWLIPDNKQGELSFLNDQQDDF</sequence>
<dbReference type="Proteomes" id="UP000014140">
    <property type="component" value="Unassembled WGS sequence"/>
</dbReference>
<accession>S0GJX1</accession>
<organism evidence="2 3">
    <name type="scientific">Parabacteroides goldsteinii dnLKV18</name>
    <dbReference type="NCBI Taxonomy" id="1235789"/>
    <lineage>
        <taxon>Bacteria</taxon>
        <taxon>Pseudomonadati</taxon>
        <taxon>Bacteroidota</taxon>
        <taxon>Bacteroidia</taxon>
        <taxon>Bacteroidales</taxon>
        <taxon>Tannerellaceae</taxon>
        <taxon>Parabacteroides</taxon>
    </lineage>
</organism>
<comment type="caution">
    <text evidence="2">The sequence shown here is derived from an EMBL/GenBank/DDBJ whole genome shotgun (WGS) entry which is preliminary data.</text>
</comment>